<evidence type="ECO:0000313" key="1">
    <source>
        <dbReference type="EMBL" id="GFD52779.1"/>
    </source>
</evidence>
<sequence length="68" mass="7844">ATPHINDKSLLTGDRRPKDAYFLYQAHLLKTPFLRIGSRGWTLRAGRAVDEDSLFCRQPVDVYTNQPR</sequence>
<dbReference type="AlphaFoldDB" id="A0A699X000"/>
<feature type="non-terminal residue" evidence="1">
    <location>
        <position position="68"/>
    </location>
</feature>
<comment type="caution">
    <text evidence="1">The sequence shown here is derived from an EMBL/GenBank/DDBJ whole genome shotgun (WGS) entry which is preliminary data.</text>
</comment>
<feature type="non-terminal residue" evidence="1">
    <location>
        <position position="1"/>
    </location>
</feature>
<reference evidence="1" key="1">
    <citation type="journal article" date="2019" name="Sci. Rep.">
        <title>Draft genome of Tanacetum cinerariifolium, the natural source of mosquito coil.</title>
        <authorList>
            <person name="Yamashiro T."/>
            <person name="Shiraishi A."/>
            <person name="Satake H."/>
            <person name="Nakayama K."/>
        </authorList>
    </citation>
    <scope>NUCLEOTIDE SEQUENCE</scope>
</reference>
<proteinExistence type="predicted"/>
<accession>A0A699X000</accession>
<protein>
    <submittedName>
        <fullName evidence="1">Uncharacterized protein</fullName>
    </submittedName>
</protein>
<organism evidence="1">
    <name type="scientific">Tanacetum cinerariifolium</name>
    <name type="common">Dalmatian daisy</name>
    <name type="synonym">Chrysanthemum cinerariifolium</name>
    <dbReference type="NCBI Taxonomy" id="118510"/>
    <lineage>
        <taxon>Eukaryota</taxon>
        <taxon>Viridiplantae</taxon>
        <taxon>Streptophyta</taxon>
        <taxon>Embryophyta</taxon>
        <taxon>Tracheophyta</taxon>
        <taxon>Spermatophyta</taxon>
        <taxon>Magnoliopsida</taxon>
        <taxon>eudicotyledons</taxon>
        <taxon>Gunneridae</taxon>
        <taxon>Pentapetalae</taxon>
        <taxon>asterids</taxon>
        <taxon>campanulids</taxon>
        <taxon>Asterales</taxon>
        <taxon>Asteraceae</taxon>
        <taxon>Asteroideae</taxon>
        <taxon>Anthemideae</taxon>
        <taxon>Anthemidinae</taxon>
        <taxon>Tanacetum</taxon>
    </lineage>
</organism>
<name>A0A699X000_TANCI</name>
<gene>
    <name evidence="1" type="ORF">Tci_924748</name>
</gene>
<dbReference type="EMBL" id="BKCJ011786333">
    <property type="protein sequence ID" value="GFD52779.1"/>
    <property type="molecule type" value="Genomic_DNA"/>
</dbReference>